<proteinExistence type="predicted"/>
<sequence length="47" mass="5435">MINATQKKLREARFFLQHLNMEGRKVGCNEPEAFEFFLSAFLSAARS</sequence>
<protein>
    <submittedName>
        <fullName evidence="1">Uncharacterized protein</fullName>
    </submittedName>
</protein>
<name>X0RZ37_9ZZZZ</name>
<evidence type="ECO:0000313" key="1">
    <source>
        <dbReference type="EMBL" id="GAF68271.1"/>
    </source>
</evidence>
<feature type="non-terminal residue" evidence="1">
    <location>
        <position position="47"/>
    </location>
</feature>
<dbReference type="EMBL" id="BARS01007683">
    <property type="protein sequence ID" value="GAF68271.1"/>
    <property type="molecule type" value="Genomic_DNA"/>
</dbReference>
<accession>X0RZ37</accession>
<reference evidence="1" key="1">
    <citation type="journal article" date="2014" name="Front. Microbiol.">
        <title>High frequency of phylogenetically diverse reductive dehalogenase-homologous genes in deep subseafloor sedimentary metagenomes.</title>
        <authorList>
            <person name="Kawai M."/>
            <person name="Futagami T."/>
            <person name="Toyoda A."/>
            <person name="Takaki Y."/>
            <person name="Nishi S."/>
            <person name="Hori S."/>
            <person name="Arai W."/>
            <person name="Tsubouchi T."/>
            <person name="Morono Y."/>
            <person name="Uchiyama I."/>
            <person name="Ito T."/>
            <person name="Fujiyama A."/>
            <person name="Inagaki F."/>
            <person name="Takami H."/>
        </authorList>
    </citation>
    <scope>NUCLEOTIDE SEQUENCE</scope>
    <source>
        <strain evidence="1">Expedition CK06-06</strain>
    </source>
</reference>
<comment type="caution">
    <text evidence="1">The sequence shown here is derived from an EMBL/GenBank/DDBJ whole genome shotgun (WGS) entry which is preliminary data.</text>
</comment>
<gene>
    <name evidence="1" type="ORF">S01H1_14749</name>
</gene>
<organism evidence="1">
    <name type="scientific">marine sediment metagenome</name>
    <dbReference type="NCBI Taxonomy" id="412755"/>
    <lineage>
        <taxon>unclassified sequences</taxon>
        <taxon>metagenomes</taxon>
        <taxon>ecological metagenomes</taxon>
    </lineage>
</organism>
<dbReference type="AlphaFoldDB" id="X0RZ37"/>